<dbReference type="AlphaFoldDB" id="A0AAV9XI11"/>
<keyword evidence="1" id="KW-0472">Membrane</keyword>
<accession>A0AAV9XI11</accession>
<gene>
    <name evidence="2" type="ORF">TWF694_009701</name>
</gene>
<evidence type="ECO:0000256" key="1">
    <source>
        <dbReference type="SAM" id="Phobius"/>
    </source>
</evidence>
<keyword evidence="1" id="KW-1133">Transmembrane helix</keyword>
<dbReference type="EMBL" id="JAVHJO010000006">
    <property type="protein sequence ID" value="KAK6539478.1"/>
    <property type="molecule type" value="Genomic_DNA"/>
</dbReference>
<keyword evidence="3" id="KW-1185">Reference proteome</keyword>
<protein>
    <submittedName>
        <fullName evidence="2">Uncharacterized protein</fullName>
    </submittedName>
</protein>
<comment type="caution">
    <text evidence="2">The sequence shown here is derived from an EMBL/GenBank/DDBJ whole genome shotgun (WGS) entry which is preliminary data.</text>
</comment>
<dbReference type="Proteomes" id="UP001365542">
    <property type="component" value="Unassembled WGS sequence"/>
</dbReference>
<keyword evidence="1" id="KW-0812">Transmembrane</keyword>
<name>A0AAV9XI11_9PEZI</name>
<evidence type="ECO:0000313" key="3">
    <source>
        <dbReference type="Proteomes" id="UP001365542"/>
    </source>
</evidence>
<feature type="transmembrane region" description="Helical" evidence="1">
    <location>
        <begin position="80"/>
        <end position="100"/>
    </location>
</feature>
<reference evidence="2 3" key="1">
    <citation type="submission" date="2019-10" db="EMBL/GenBank/DDBJ databases">
        <authorList>
            <person name="Palmer J.M."/>
        </authorList>
    </citation>
    <scope>NUCLEOTIDE SEQUENCE [LARGE SCALE GENOMIC DNA]</scope>
    <source>
        <strain evidence="2 3">TWF694</strain>
    </source>
</reference>
<proteinExistence type="predicted"/>
<evidence type="ECO:0000313" key="2">
    <source>
        <dbReference type="EMBL" id="KAK6539478.1"/>
    </source>
</evidence>
<sequence>MASTLRTIRPNYLQSQIATLSRSAFRRPLVTSSRQSSYIPNSQRSFSTQIIKLQKPNQSQEVSHEMPKINWRDLGANRTVKIVVIVALSIIGTMESIFYVKLFMRKFFPGKEGEEGSGDTESPTAA</sequence>
<organism evidence="2 3">
    <name type="scientific">Orbilia ellipsospora</name>
    <dbReference type="NCBI Taxonomy" id="2528407"/>
    <lineage>
        <taxon>Eukaryota</taxon>
        <taxon>Fungi</taxon>
        <taxon>Dikarya</taxon>
        <taxon>Ascomycota</taxon>
        <taxon>Pezizomycotina</taxon>
        <taxon>Orbiliomycetes</taxon>
        <taxon>Orbiliales</taxon>
        <taxon>Orbiliaceae</taxon>
        <taxon>Orbilia</taxon>
    </lineage>
</organism>